<proteinExistence type="predicted"/>
<name>A0ACC0IKI4_9ERIC</name>
<gene>
    <name evidence="1" type="ORF">LOK49_LG02G03314</name>
</gene>
<sequence>MEKVSVEPKKREKELEVFHQENESLKGQLNEAASEISTGQAKKEEMTSRLSQLEVDLEESRGNEVKLKEKLEAVEEANEALETKMKKLRVHTEQWRKAADAATTVLAEGIEMNGG</sequence>
<evidence type="ECO:0000313" key="2">
    <source>
        <dbReference type="Proteomes" id="UP001060215"/>
    </source>
</evidence>
<dbReference type="EMBL" id="CM045760">
    <property type="protein sequence ID" value="KAI8024626.1"/>
    <property type="molecule type" value="Genomic_DNA"/>
</dbReference>
<reference evidence="1 2" key="1">
    <citation type="journal article" date="2022" name="Plant J.">
        <title>Chromosome-level genome of Camellia lanceoleosa provides a valuable resource for understanding genome evolution and self-incompatibility.</title>
        <authorList>
            <person name="Gong W."/>
            <person name="Xiao S."/>
            <person name="Wang L."/>
            <person name="Liao Z."/>
            <person name="Chang Y."/>
            <person name="Mo W."/>
            <person name="Hu G."/>
            <person name="Li W."/>
            <person name="Zhao G."/>
            <person name="Zhu H."/>
            <person name="Hu X."/>
            <person name="Ji K."/>
            <person name="Xiang X."/>
            <person name="Song Q."/>
            <person name="Yuan D."/>
            <person name="Jin S."/>
            <person name="Zhang L."/>
        </authorList>
    </citation>
    <scope>NUCLEOTIDE SEQUENCE [LARGE SCALE GENOMIC DNA]</scope>
    <source>
        <strain evidence="1">SQ_2022a</strain>
    </source>
</reference>
<dbReference type="Proteomes" id="UP001060215">
    <property type="component" value="Chromosome 3"/>
</dbReference>
<keyword evidence="2" id="KW-1185">Reference proteome</keyword>
<protein>
    <submittedName>
        <fullName evidence="1">Interactor of constitutive active ROPs 1</fullName>
    </submittedName>
</protein>
<accession>A0ACC0IKI4</accession>
<organism evidence="1 2">
    <name type="scientific">Camellia lanceoleosa</name>
    <dbReference type="NCBI Taxonomy" id="1840588"/>
    <lineage>
        <taxon>Eukaryota</taxon>
        <taxon>Viridiplantae</taxon>
        <taxon>Streptophyta</taxon>
        <taxon>Embryophyta</taxon>
        <taxon>Tracheophyta</taxon>
        <taxon>Spermatophyta</taxon>
        <taxon>Magnoliopsida</taxon>
        <taxon>eudicotyledons</taxon>
        <taxon>Gunneridae</taxon>
        <taxon>Pentapetalae</taxon>
        <taxon>asterids</taxon>
        <taxon>Ericales</taxon>
        <taxon>Theaceae</taxon>
        <taxon>Camellia</taxon>
    </lineage>
</organism>
<comment type="caution">
    <text evidence="1">The sequence shown here is derived from an EMBL/GenBank/DDBJ whole genome shotgun (WGS) entry which is preliminary data.</text>
</comment>
<evidence type="ECO:0000313" key="1">
    <source>
        <dbReference type="EMBL" id="KAI8024626.1"/>
    </source>
</evidence>